<dbReference type="InterPro" id="IPR054257">
    <property type="entry name" value="DUF6988"/>
</dbReference>
<gene>
    <name evidence="1" type="ORF">IV02_04795</name>
</gene>
<reference evidence="1 2" key="1">
    <citation type="submission" date="2014-07" db="EMBL/GenBank/DDBJ databases">
        <title>Draft Genome Sequences of Environmental Pseudomonas syringae strains.</title>
        <authorList>
            <person name="Baltrus D.A."/>
            <person name="Berge O."/>
            <person name="Morris C."/>
        </authorList>
    </citation>
    <scope>NUCLEOTIDE SEQUENCE [LARGE SCALE GENOMIC DNA]</scope>
    <source>
        <strain evidence="1 2">CEB003</strain>
    </source>
</reference>
<organism evidence="1 2">
    <name type="scientific">Pseudomonas syringae</name>
    <dbReference type="NCBI Taxonomy" id="317"/>
    <lineage>
        <taxon>Bacteria</taxon>
        <taxon>Pseudomonadati</taxon>
        <taxon>Pseudomonadota</taxon>
        <taxon>Gammaproteobacteria</taxon>
        <taxon>Pseudomonadales</taxon>
        <taxon>Pseudomonadaceae</taxon>
        <taxon>Pseudomonas</taxon>
    </lineage>
</organism>
<name>A0A085VF55_PSESX</name>
<dbReference type="AlphaFoldDB" id="A0A085VF55"/>
<sequence length="105" mass="11716">MFAAMLDQIVKTAPDQASRMLMGFKDVNYHAMNSYVHSGIHPLRRHAEGYPAKLIEDVIRNCNGLNVMTLQFGIVLSGDPRFAGTVRAVQEEFHQILPGLISPLH</sequence>
<evidence type="ECO:0000313" key="2">
    <source>
        <dbReference type="Proteomes" id="UP000028643"/>
    </source>
</evidence>
<dbReference type="PATRIC" id="fig|317.174.peg.978"/>
<accession>A0A085VF55</accession>
<protein>
    <submittedName>
        <fullName evidence="1">Uncharacterized protein</fullName>
    </submittedName>
</protein>
<dbReference type="EMBL" id="JPQT01000063">
    <property type="protein sequence ID" value="KFE54068.1"/>
    <property type="molecule type" value="Genomic_DNA"/>
</dbReference>
<dbReference type="Proteomes" id="UP000028643">
    <property type="component" value="Unassembled WGS sequence"/>
</dbReference>
<comment type="caution">
    <text evidence="1">The sequence shown here is derived from an EMBL/GenBank/DDBJ whole genome shotgun (WGS) entry which is preliminary data.</text>
</comment>
<proteinExistence type="predicted"/>
<evidence type="ECO:0000313" key="1">
    <source>
        <dbReference type="EMBL" id="KFE54068.1"/>
    </source>
</evidence>
<dbReference type="Pfam" id="PF22491">
    <property type="entry name" value="DUF6988"/>
    <property type="match status" value="1"/>
</dbReference>